<evidence type="ECO:0000256" key="6">
    <source>
        <dbReference type="ARBA" id="ARBA00022989"/>
    </source>
</evidence>
<name>A0A1D1YKD5_9ARAE</name>
<evidence type="ECO:0000256" key="3">
    <source>
        <dbReference type="ARBA" id="ARBA00011489"/>
    </source>
</evidence>
<comment type="subunit">
    <text evidence="3 8">Homodimer and heterodimers.</text>
</comment>
<evidence type="ECO:0000256" key="8">
    <source>
        <dbReference type="RuleBase" id="RU361233"/>
    </source>
</evidence>
<dbReference type="GO" id="GO:0005886">
    <property type="term" value="C:plasma membrane"/>
    <property type="evidence" value="ECO:0007669"/>
    <property type="project" value="UniProtKB-SubCell"/>
</dbReference>
<evidence type="ECO:0000256" key="2">
    <source>
        <dbReference type="ARBA" id="ARBA00007651"/>
    </source>
</evidence>
<keyword evidence="5 8" id="KW-0812">Transmembrane</keyword>
<feature type="region of interest" description="Disordered" evidence="9">
    <location>
        <begin position="1"/>
        <end position="25"/>
    </location>
</feature>
<dbReference type="AlphaFoldDB" id="A0A1D1YKD5"/>
<dbReference type="PANTHER" id="PTHR36488:SF8">
    <property type="entry name" value="CASP-LIKE PROTEIN 1U1"/>
    <property type="match status" value="1"/>
</dbReference>
<gene>
    <name evidence="11" type="primary">ARALYDRAFT_915236_1</name>
    <name evidence="11" type="ORF">g.48806</name>
</gene>
<keyword evidence="4 8" id="KW-1003">Cell membrane</keyword>
<organism evidence="11">
    <name type="scientific">Anthurium amnicola</name>
    <dbReference type="NCBI Taxonomy" id="1678845"/>
    <lineage>
        <taxon>Eukaryota</taxon>
        <taxon>Viridiplantae</taxon>
        <taxon>Streptophyta</taxon>
        <taxon>Embryophyta</taxon>
        <taxon>Tracheophyta</taxon>
        <taxon>Spermatophyta</taxon>
        <taxon>Magnoliopsida</taxon>
        <taxon>Liliopsida</taxon>
        <taxon>Araceae</taxon>
        <taxon>Pothoideae</taxon>
        <taxon>Potheae</taxon>
        <taxon>Anthurium</taxon>
    </lineage>
</organism>
<evidence type="ECO:0000256" key="9">
    <source>
        <dbReference type="SAM" id="MobiDB-lite"/>
    </source>
</evidence>
<keyword evidence="6 8" id="KW-1133">Transmembrane helix</keyword>
<reference evidence="11" key="1">
    <citation type="submission" date="2015-07" db="EMBL/GenBank/DDBJ databases">
        <title>Transcriptome Assembly of Anthurium amnicola.</title>
        <authorList>
            <person name="Suzuki J."/>
        </authorList>
    </citation>
    <scope>NUCLEOTIDE SEQUENCE</scope>
</reference>
<comment type="similarity">
    <text evidence="2 8">Belongs to the Casparian strip membrane proteins (CASP) family.</text>
</comment>
<evidence type="ECO:0000256" key="4">
    <source>
        <dbReference type="ARBA" id="ARBA00022475"/>
    </source>
</evidence>
<keyword evidence="7 8" id="KW-0472">Membrane</keyword>
<evidence type="ECO:0000256" key="5">
    <source>
        <dbReference type="ARBA" id="ARBA00022692"/>
    </source>
</evidence>
<evidence type="ECO:0000256" key="1">
    <source>
        <dbReference type="ARBA" id="ARBA00004651"/>
    </source>
</evidence>
<protein>
    <recommendedName>
        <fullName evidence="8">CASP-like protein</fullName>
    </recommendedName>
</protein>
<proteinExistence type="inferred from homology"/>
<evidence type="ECO:0000259" key="10">
    <source>
        <dbReference type="Pfam" id="PF04535"/>
    </source>
</evidence>
<evidence type="ECO:0000313" key="11">
    <source>
        <dbReference type="EMBL" id="JAT55092.1"/>
    </source>
</evidence>
<dbReference type="InterPro" id="IPR006702">
    <property type="entry name" value="CASP_dom"/>
</dbReference>
<dbReference type="InterPro" id="IPR044173">
    <property type="entry name" value="CASPL"/>
</dbReference>
<comment type="subcellular location">
    <subcellularLocation>
        <location evidence="1 8">Cell membrane</location>
        <topology evidence="1 8">Multi-pass membrane protein</topology>
    </subcellularLocation>
</comment>
<evidence type="ECO:0000256" key="7">
    <source>
        <dbReference type="ARBA" id="ARBA00023136"/>
    </source>
</evidence>
<feature type="transmembrane region" description="Helical" evidence="8">
    <location>
        <begin position="122"/>
        <end position="151"/>
    </location>
</feature>
<dbReference type="Pfam" id="PF04535">
    <property type="entry name" value="CASP_dom"/>
    <property type="match status" value="1"/>
</dbReference>
<dbReference type="EMBL" id="GDJX01012844">
    <property type="protein sequence ID" value="JAT55092.1"/>
    <property type="molecule type" value="Transcribed_RNA"/>
</dbReference>
<sequence length="206" mass="21965">MASTTPDPVKKTLETEAAAPPPTSAPGNALSMVDLTLRLLLFATTLTSLVVMVASKQTKVVTIPLPLPFPRMVQVLQEAKFTQSPAIIYFVVAHSVACLHSLLSSVVLFYGVSKPSLSSRLLLGLALVDTVMAGVVASAMGAVSSLAYVALKGNKHVGWVKVCNVFDKFCHHLAGSIIISLISSIILCLLVMLSTYSLYRRTHNKS</sequence>
<accession>A0A1D1YKD5</accession>
<dbReference type="NCBIfam" id="TIGR01569">
    <property type="entry name" value="A_tha_TIGR01569"/>
    <property type="match status" value="1"/>
</dbReference>
<feature type="domain" description="Casparian strip membrane protein" evidence="10">
    <location>
        <begin position="29"/>
        <end position="185"/>
    </location>
</feature>
<feature type="transmembrane region" description="Helical" evidence="8">
    <location>
        <begin position="86"/>
        <end position="110"/>
    </location>
</feature>
<feature type="transmembrane region" description="Helical" evidence="8">
    <location>
        <begin position="35"/>
        <end position="55"/>
    </location>
</feature>
<dbReference type="PANTHER" id="PTHR36488">
    <property type="entry name" value="CASP-LIKE PROTEIN 1U1"/>
    <property type="match status" value="1"/>
</dbReference>
<feature type="transmembrane region" description="Helical" evidence="8">
    <location>
        <begin position="171"/>
        <end position="199"/>
    </location>
</feature>
<dbReference type="InterPro" id="IPR006459">
    <property type="entry name" value="CASP/CASPL"/>
</dbReference>